<keyword evidence="5" id="KW-1185">Reference proteome</keyword>
<evidence type="ECO:0000256" key="2">
    <source>
        <dbReference type="SAM" id="MobiDB-lite"/>
    </source>
</evidence>
<proteinExistence type="predicted"/>
<dbReference type="RefSeq" id="WP_162425022.1">
    <property type="nucleotide sequence ID" value="NZ_WVIE01000031.1"/>
</dbReference>
<dbReference type="InterPro" id="IPR029033">
    <property type="entry name" value="His_PPase_superfam"/>
</dbReference>
<comment type="caution">
    <text evidence="4">The sequence shown here is derived from an EMBL/GenBank/DDBJ whole genome shotgun (WGS) entry which is preliminary data.</text>
</comment>
<feature type="region of interest" description="Disordered" evidence="2">
    <location>
        <begin position="29"/>
        <end position="62"/>
    </location>
</feature>
<gene>
    <name evidence="4" type="ORF">GS601_19780</name>
</gene>
<feature type="compositionally biased region" description="Polar residues" evidence="2">
    <location>
        <begin position="29"/>
        <end position="53"/>
    </location>
</feature>
<evidence type="ECO:0000256" key="3">
    <source>
        <dbReference type="SAM" id="SignalP"/>
    </source>
</evidence>
<accession>A0A8J7Z343</accession>
<feature type="chain" id="PRO_5035206937" evidence="3">
    <location>
        <begin position="22"/>
        <end position="247"/>
    </location>
</feature>
<dbReference type="NCBIfam" id="NF004841">
    <property type="entry name" value="PRK06193.1-1"/>
    <property type="match status" value="1"/>
</dbReference>
<keyword evidence="1" id="KW-0378">Hydrolase</keyword>
<keyword evidence="3" id="KW-0732">Signal</keyword>
<dbReference type="PANTHER" id="PTHR20935">
    <property type="entry name" value="PHOSPHOGLYCERATE MUTASE-RELATED"/>
    <property type="match status" value="1"/>
</dbReference>
<evidence type="ECO:0000313" key="5">
    <source>
        <dbReference type="Proteomes" id="UP000646053"/>
    </source>
</evidence>
<protein>
    <submittedName>
        <fullName evidence="4">Histidine phosphatase family protein</fullName>
    </submittedName>
</protein>
<name>A0A8J7Z343_9CYAN</name>
<dbReference type="PANTHER" id="PTHR20935:SF1">
    <property type="entry name" value="SLL1549 PROTEIN"/>
    <property type="match status" value="1"/>
</dbReference>
<dbReference type="GO" id="GO:0016787">
    <property type="term" value="F:hydrolase activity"/>
    <property type="evidence" value="ECO:0007669"/>
    <property type="project" value="UniProtKB-KW"/>
</dbReference>
<feature type="signal peptide" evidence="3">
    <location>
        <begin position="1"/>
        <end position="21"/>
    </location>
</feature>
<dbReference type="SUPFAM" id="SSF53254">
    <property type="entry name" value="Phosphoglycerate mutase-like"/>
    <property type="match status" value="1"/>
</dbReference>
<dbReference type="Pfam" id="PF00300">
    <property type="entry name" value="His_Phos_1"/>
    <property type="match status" value="1"/>
</dbReference>
<dbReference type="EMBL" id="WVIE01000031">
    <property type="protein sequence ID" value="NDJ19497.1"/>
    <property type="molecule type" value="Genomic_DNA"/>
</dbReference>
<dbReference type="AlphaFoldDB" id="A0A8J7Z343"/>
<dbReference type="InterPro" id="IPR013078">
    <property type="entry name" value="His_Pase_superF_clade-1"/>
</dbReference>
<dbReference type="Gene3D" id="3.40.50.1240">
    <property type="entry name" value="Phosphoglycerate mutase-like"/>
    <property type="match status" value="1"/>
</dbReference>
<evidence type="ECO:0000256" key="1">
    <source>
        <dbReference type="ARBA" id="ARBA00022801"/>
    </source>
</evidence>
<evidence type="ECO:0000313" key="4">
    <source>
        <dbReference type="EMBL" id="NDJ19497.1"/>
    </source>
</evidence>
<reference evidence="4" key="1">
    <citation type="submission" date="2019-12" db="EMBL/GenBank/DDBJ databases">
        <title>High-Quality draft genome sequences of three cyanobacteria isolated from the limestone walls of the Old Cathedral of Coimbra.</title>
        <authorList>
            <person name="Tiago I."/>
            <person name="Soares F."/>
            <person name="Portugal A."/>
        </authorList>
    </citation>
    <scope>NUCLEOTIDE SEQUENCE</scope>
    <source>
        <strain evidence="4">A</strain>
    </source>
</reference>
<dbReference type="PROSITE" id="PS51257">
    <property type="entry name" value="PROKAR_LIPOPROTEIN"/>
    <property type="match status" value="1"/>
</dbReference>
<organism evidence="4 5">
    <name type="scientific">Myxacorys almedinensis A</name>
    <dbReference type="NCBI Taxonomy" id="2690445"/>
    <lineage>
        <taxon>Bacteria</taxon>
        <taxon>Bacillati</taxon>
        <taxon>Cyanobacteriota</taxon>
        <taxon>Cyanophyceae</taxon>
        <taxon>Leptolyngbyales</taxon>
        <taxon>Leptolyngbyaceae</taxon>
        <taxon>Myxacorys</taxon>
        <taxon>Myxacorys almedinensis</taxon>
    </lineage>
</organism>
<dbReference type="Proteomes" id="UP000646053">
    <property type="component" value="Unassembled WGS sequence"/>
</dbReference>
<sequence>MLTLWKSVQLFLSIGLVATIAACGGENATNSSGENPANQGTPVSATPKSSESEAPSAGEKANAEFQDKLSGQELLSALQKGGHVIYFRHAQTEKDYADQADPKMNLNDCETQRKLSDVGIKQAKDIGAAFTAKKIPVGEVITSQYCRSWETADLAFGRHTKDPKLNFLPFEDYTDEQVKEMKANVMPLLTAAPQNGQNTVIVGHDDIFEAATGIYPDPQGMAYVLTPDGKGGFTLQANMLPEEWSKL</sequence>
<dbReference type="CDD" id="cd07067">
    <property type="entry name" value="HP_PGM_like"/>
    <property type="match status" value="1"/>
</dbReference>
<dbReference type="InterPro" id="IPR051021">
    <property type="entry name" value="Mito_Ser/Thr_phosphatase"/>
</dbReference>